<feature type="domain" description="C2H2-type" evidence="9">
    <location>
        <begin position="297"/>
        <end position="326"/>
    </location>
</feature>
<dbReference type="GO" id="GO:0000978">
    <property type="term" value="F:RNA polymerase II cis-regulatory region sequence-specific DNA binding"/>
    <property type="evidence" value="ECO:0007669"/>
    <property type="project" value="TreeGrafter"/>
</dbReference>
<protein>
    <recommendedName>
        <fullName evidence="9">C2H2-type domain-containing protein</fullName>
    </recommendedName>
</protein>
<reference evidence="10" key="1">
    <citation type="submission" date="2022-01" db="EMBL/GenBank/DDBJ databases">
        <authorList>
            <person name="King R."/>
        </authorList>
    </citation>
    <scope>NUCLEOTIDE SEQUENCE</scope>
</reference>
<feature type="region of interest" description="Disordered" evidence="8">
    <location>
        <begin position="167"/>
        <end position="227"/>
    </location>
</feature>
<organism evidence="10 11">
    <name type="scientific">Phyllotreta striolata</name>
    <name type="common">Striped flea beetle</name>
    <name type="synonym">Crioceris striolata</name>
    <dbReference type="NCBI Taxonomy" id="444603"/>
    <lineage>
        <taxon>Eukaryota</taxon>
        <taxon>Metazoa</taxon>
        <taxon>Ecdysozoa</taxon>
        <taxon>Arthropoda</taxon>
        <taxon>Hexapoda</taxon>
        <taxon>Insecta</taxon>
        <taxon>Pterygota</taxon>
        <taxon>Neoptera</taxon>
        <taxon>Endopterygota</taxon>
        <taxon>Coleoptera</taxon>
        <taxon>Polyphaga</taxon>
        <taxon>Cucujiformia</taxon>
        <taxon>Chrysomeloidea</taxon>
        <taxon>Chrysomelidae</taxon>
        <taxon>Galerucinae</taxon>
        <taxon>Alticini</taxon>
        <taxon>Phyllotreta</taxon>
    </lineage>
</organism>
<dbReference type="Pfam" id="PF00096">
    <property type="entry name" value="zf-C2H2"/>
    <property type="match status" value="3"/>
</dbReference>
<evidence type="ECO:0000256" key="1">
    <source>
        <dbReference type="ARBA" id="ARBA00004123"/>
    </source>
</evidence>
<evidence type="ECO:0000256" key="2">
    <source>
        <dbReference type="ARBA" id="ARBA00022723"/>
    </source>
</evidence>
<dbReference type="FunFam" id="3.30.160.60:FF:000021">
    <property type="entry name" value="Basic krueppel-like factor 3"/>
    <property type="match status" value="1"/>
</dbReference>
<keyword evidence="3" id="KW-0677">Repeat</keyword>
<feature type="compositionally biased region" description="Low complexity" evidence="8">
    <location>
        <begin position="170"/>
        <end position="184"/>
    </location>
</feature>
<dbReference type="PROSITE" id="PS00028">
    <property type="entry name" value="ZINC_FINGER_C2H2_1"/>
    <property type="match status" value="3"/>
</dbReference>
<dbReference type="InterPro" id="IPR013087">
    <property type="entry name" value="Znf_C2H2_type"/>
</dbReference>
<feature type="domain" description="C2H2-type" evidence="9">
    <location>
        <begin position="327"/>
        <end position="356"/>
    </location>
</feature>
<dbReference type="SMART" id="SM00355">
    <property type="entry name" value="ZnF_C2H2"/>
    <property type="match status" value="3"/>
</dbReference>
<name>A0A9N9TCC8_PHYSR</name>
<evidence type="ECO:0000313" key="11">
    <source>
        <dbReference type="Proteomes" id="UP001153712"/>
    </source>
</evidence>
<feature type="compositionally biased region" description="Pro residues" evidence="8">
    <location>
        <begin position="259"/>
        <end position="269"/>
    </location>
</feature>
<evidence type="ECO:0000256" key="8">
    <source>
        <dbReference type="SAM" id="MobiDB-lite"/>
    </source>
</evidence>
<dbReference type="PANTHER" id="PTHR23235:SF166">
    <property type="entry name" value="DENDRITIC ARBOR REDUCTION PROTEIN 1"/>
    <property type="match status" value="1"/>
</dbReference>
<dbReference type="FunFam" id="3.30.160.60:FF:000018">
    <property type="entry name" value="Krueppel-like factor 15"/>
    <property type="match status" value="1"/>
</dbReference>
<dbReference type="AlphaFoldDB" id="A0A9N9TCC8"/>
<gene>
    <name evidence="10" type="ORF">PHYEVI_LOCUS2038</name>
</gene>
<dbReference type="Gene3D" id="3.30.160.60">
    <property type="entry name" value="Classic Zinc Finger"/>
    <property type="match status" value="3"/>
</dbReference>
<feature type="region of interest" description="Disordered" evidence="8">
    <location>
        <begin position="239"/>
        <end position="284"/>
    </location>
</feature>
<dbReference type="PANTHER" id="PTHR23235">
    <property type="entry name" value="KRUEPPEL-LIKE TRANSCRIPTION FACTOR"/>
    <property type="match status" value="1"/>
</dbReference>
<evidence type="ECO:0000256" key="4">
    <source>
        <dbReference type="ARBA" id="ARBA00022771"/>
    </source>
</evidence>
<dbReference type="InterPro" id="IPR036236">
    <property type="entry name" value="Znf_C2H2_sf"/>
</dbReference>
<evidence type="ECO:0000256" key="3">
    <source>
        <dbReference type="ARBA" id="ARBA00022737"/>
    </source>
</evidence>
<keyword evidence="2" id="KW-0479">Metal-binding</keyword>
<evidence type="ECO:0000259" key="9">
    <source>
        <dbReference type="PROSITE" id="PS50157"/>
    </source>
</evidence>
<dbReference type="EMBL" id="OU900104">
    <property type="protein sequence ID" value="CAG9855592.1"/>
    <property type="molecule type" value="Genomic_DNA"/>
</dbReference>
<evidence type="ECO:0000256" key="6">
    <source>
        <dbReference type="ARBA" id="ARBA00023242"/>
    </source>
</evidence>
<dbReference type="GO" id="GO:0005634">
    <property type="term" value="C:nucleus"/>
    <property type="evidence" value="ECO:0007669"/>
    <property type="project" value="UniProtKB-SubCell"/>
</dbReference>
<dbReference type="Proteomes" id="UP001153712">
    <property type="component" value="Chromosome 11"/>
</dbReference>
<dbReference type="FunFam" id="3.30.160.60:FF:000624">
    <property type="entry name" value="zinc finger protein 697"/>
    <property type="match status" value="1"/>
</dbReference>
<feature type="domain" description="C2H2-type" evidence="9">
    <location>
        <begin position="357"/>
        <end position="384"/>
    </location>
</feature>
<dbReference type="GO" id="GO:0000981">
    <property type="term" value="F:DNA-binding transcription factor activity, RNA polymerase II-specific"/>
    <property type="evidence" value="ECO:0007669"/>
    <property type="project" value="TreeGrafter"/>
</dbReference>
<evidence type="ECO:0000313" key="10">
    <source>
        <dbReference type="EMBL" id="CAG9855592.1"/>
    </source>
</evidence>
<evidence type="ECO:0000256" key="5">
    <source>
        <dbReference type="ARBA" id="ARBA00022833"/>
    </source>
</evidence>
<sequence length="385" mass="43347">MTDFYMVLEPSMFLTSDLDTFLCKQDWERPLEEELEKPSRRDSVPHIDDFFVETAHHNNNTTANTATTPHNNRHQAMSYVSMRSLPGPEDDAFLRPPALWEDIASSIQNIDPENANMLGVSPGHVKLEAVDDLTVSCGATAPSPLLSPLEIKTEKVLQQPCPTLHLLGTPTSPYTQPQQQASPQHHPPHYHPQQAMHHTHNNNNNNNNQYKYNNVPTAAGPGPAPGNALYPMPSRLMYVSPLTPPSSEPGSPGGALPRRTPPPPYPQKQPPAVAASPISGVKYNRRNNPELEKRRIHHCDFIGCTKVYTKSSHLKAHQRIHTGEKPYQCQWPECEWRFARSDELTRHYRKHTGAKPFKCGVCERSFARSDHLALHMKRHLPKTAK</sequence>
<feature type="compositionally biased region" description="Low complexity" evidence="8">
    <location>
        <begin position="248"/>
        <end position="258"/>
    </location>
</feature>
<dbReference type="GO" id="GO:0008270">
    <property type="term" value="F:zinc ion binding"/>
    <property type="evidence" value="ECO:0007669"/>
    <property type="project" value="UniProtKB-KW"/>
</dbReference>
<dbReference type="PROSITE" id="PS50157">
    <property type="entry name" value="ZINC_FINGER_C2H2_2"/>
    <property type="match status" value="3"/>
</dbReference>
<accession>A0A9N9TCC8</accession>
<dbReference type="SUPFAM" id="SSF57667">
    <property type="entry name" value="beta-beta-alpha zinc fingers"/>
    <property type="match status" value="1"/>
</dbReference>
<dbReference type="OrthoDB" id="4748970at2759"/>
<proteinExistence type="predicted"/>
<evidence type="ECO:0000256" key="7">
    <source>
        <dbReference type="PROSITE-ProRule" id="PRU00042"/>
    </source>
</evidence>
<keyword evidence="6" id="KW-0539">Nucleus</keyword>
<keyword evidence="5" id="KW-0862">Zinc</keyword>
<feature type="compositionally biased region" description="Low complexity" evidence="8">
    <location>
        <begin position="191"/>
        <end position="221"/>
    </location>
</feature>
<keyword evidence="11" id="KW-1185">Reference proteome</keyword>
<comment type="subcellular location">
    <subcellularLocation>
        <location evidence="1">Nucleus</location>
    </subcellularLocation>
</comment>
<keyword evidence="4 7" id="KW-0863">Zinc-finger</keyword>